<dbReference type="FunCoup" id="S0ETK7">
    <property type="interactions" value="354"/>
</dbReference>
<evidence type="ECO:0000313" key="18">
    <source>
        <dbReference type="Proteomes" id="UP000014227"/>
    </source>
</evidence>
<evidence type="ECO:0000256" key="6">
    <source>
        <dbReference type="ARBA" id="ARBA00012102"/>
    </source>
</evidence>
<dbReference type="GO" id="GO:0004594">
    <property type="term" value="F:pantothenate kinase activity"/>
    <property type="evidence" value="ECO:0007669"/>
    <property type="project" value="UniProtKB-UniRule"/>
</dbReference>
<feature type="binding site" evidence="16">
    <location>
        <position position="134"/>
    </location>
    <ligand>
        <name>ATP</name>
        <dbReference type="ChEBI" id="CHEBI:30616"/>
    </ligand>
</feature>
<evidence type="ECO:0000256" key="9">
    <source>
        <dbReference type="ARBA" id="ARBA00022741"/>
    </source>
</evidence>
<accession>S0ETK7</accession>
<evidence type="ECO:0000256" key="5">
    <source>
        <dbReference type="ARBA" id="ARBA00011738"/>
    </source>
</evidence>
<dbReference type="HOGENOM" id="CLU_066627_1_0_0"/>
<feature type="binding site" evidence="16">
    <location>
        <position position="102"/>
    </location>
    <ligand>
        <name>substrate</name>
    </ligand>
</feature>
<comment type="cofactor">
    <cofactor evidence="16">
        <name>NH4(+)</name>
        <dbReference type="ChEBI" id="CHEBI:28938"/>
    </cofactor>
    <cofactor evidence="16">
        <name>K(+)</name>
        <dbReference type="ChEBI" id="CHEBI:29103"/>
    </cofactor>
    <text evidence="16">A monovalent cation. Ammonium or potassium.</text>
</comment>
<keyword evidence="16" id="KW-0479">Metal-binding</keyword>
<dbReference type="RefSeq" id="WP_016482067.1">
    <property type="nucleotide sequence ID" value="NC_021487.1"/>
</dbReference>
<dbReference type="EC" id="2.7.1.33" evidence="6 16"/>
<comment type="pathway">
    <text evidence="4 16">Cofactor biosynthesis; coenzyme A biosynthesis; CoA from (R)-pantothenate: step 1/5.</text>
</comment>
<feature type="active site" description="Proton acceptor" evidence="16">
    <location>
        <position position="111"/>
    </location>
</feature>
<organism evidence="17 18">
    <name type="scientific">Chthonomonas calidirosea (strain DSM 23976 / ICMP 18418 / T49)</name>
    <dbReference type="NCBI Taxonomy" id="1303518"/>
    <lineage>
        <taxon>Bacteria</taxon>
        <taxon>Bacillati</taxon>
        <taxon>Armatimonadota</taxon>
        <taxon>Chthonomonadia</taxon>
        <taxon>Chthonomonadales</taxon>
        <taxon>Chthonomonadaceae</taxon>
        <taxon>Chthonomonas</taxon>
    </lineage>
</organism>
<dbReference type="PANTHER" id="PTHR34265">
    <property type="entry name" value="TYPE III PANTOTHENATE KINASE"/>
    <property type="match status" value="1"/>
</dbReference>
<dbReference type="SUPFAM" id="SSF53067">
    <property type="entry name" value="Actin-like ATPase domain"/>
    <property type="match status" value="2"/>
</dbReference>
<dbReference type="HAMAP" id="MF_01274">
    <property type="entry name" value="Pantothen_kinase_3"/>
    <property type="match status" value="1"/>
</dbReference>
<evidence type="ECO:0000313" key="17">
    <source>
        <dbReference type="EMBL" id="CCW34505.1"/>
    </source>
</evidence>
<keyword evidence="12 16" id="KW-0630">Potassium</keyword>
<comment type="subunit">
    <text evidence="5 16">Homodimer.</text>
</comment>
<protein>
    <recommendedName>
        <fullName evidence="15 16">Type III pantothenate kinase</fullName>
        <ecNumber evidence="6 16">2.7.1.33</ecNumber>
    </recommendedName>
    <alternativeName>
        <fullName evidence="16">PanK-III</fullName>
    </alternativeName>
    <alternativeName>
        <fullName evidence="16">Pantothenic acid kinase</fullName>
    </alternativeName>
</protein>
<keyword evidence="10 16" id="KW-0418">Kinase</keyword>
<dbReference type="InterPro" id="IPR043129">
    <property type="entry name" value="ATPase_NBD"/>
</dbReference>
<dbReference type="UniPathway" id="UPA00241">
    <property type="reaction ID" value="UER00352"/>
</dbReference>
<dbReference type="OrthoDB" id="9804707at2"/>
<evidence type="ECO:0000256" key="3">
    <source>
        <dbReference type="ARBA" id="ARBA00004496"/>
    </source>
</evidence>
<dbReference type="eggNOG" id="COG1521">
    <property type="taxonomic scope" value="Bacteria"/>
</dbReference>
<keyword evidence="8 16" id="KW-0808">Transferase</keyword>
<feature type="binding site" evidence="16">
    <location>
        <position position="186"/>
    </location>
    <ligand>
        <name>substrate</name>
    </ligand>
</feature>
<dbReference type="STRING" id="454171.CP488_00473"/>
<evidence type="ECO:0000256" key="1">
    <source>
        <dbReference type="ARBA" id="ARBA00001206"/>
    </source>
</evidence>
<dbReference type="PATRIC" id="fig|1303518.3.peg.686"/>
<comment type="function">
    <text evidence="16">Catalyzes the phosphorylation of pantothenate (Pan), the first step in CoA biosynthesis.</text>
</comment>
<dbReference type="NCBIfam" id="NF009855">
    <property type="entry name" value="PRK13321.1"/>
    <property type="match status" value="1"/>
</dbReference>
<comment type="catalytic activity">
    <reaction evidence="1 16">
        <text>(R)-pantothenate + ATP = (R)-4'-phosphopantothenate + ADP + H(+)</text>
        <dbReference type="Rhea" id="RHEA:16373"/>
        <dbReference type="ChEBI" id="CHEBI:10986"/>
        <dbReference type="ChEBI" id="CHEBI:15378"/>
        <dbReference type="ChEBI" id="CHEBI:29032"/>
        <dbReference type="ChEBI" id="CHEBI:30616"/>
        <dbReference type="ChEBI" id="CHEBI:456216"/>
        <dbReference type="EC" id="2.7.1.33"/>
    </reaction>
</comment>
<comment type="similarity">
    <text evidence="14 16">Belongs to the type III pantothenate kinase family.</text>
</comment>
<evidence type="ECO:0000256" key="8">
    <source>
        <dbReference type="ARBA" id="ARBA00022679"/>
    </source>
</evidence>
<evidence type="ECO:0000256" key="2">
    <source>
        <dbReference type="ARBA" id="ARBA00001958"/>
    </source>
</evidence>
<dbReference type="NCBIfam" id="NF009848">
    <property type="entry name" value="PRK13318.1-6"/>
    <property type="match status" value="1"/>
</dbReference>
<keyword evidence="13 16" id="KW-0173">Coenzyme A biosynthesis</keyword>
<keyword evidence="7 16" id="KW-0963">Cytoplasm</keyword>
<dbReference type="CDD" id="cd24015">
    <property type="entry name" value="ASKHA_NBD_PanK-III"/>
    <property type="match status" value="1"/>
</dbReference>
<evidence type="ECO:0000256" key="16">
    <source>
        <dbReference type="HAMAP-Rule" id="MF_01274"/>
    </source>
</evidence>
<dbReference type="InParanoid" id="S0ETK7"/>
<keyword evidence="11 16" id="KW-0067">ATP-binding</keyword>
<dbReference type="Gene3D" id="3.30.420.40">
    <property type="match status" value="2"/>
</dbReference>
<proteinExistence type="inferred from homology"/>
<sequence>MLLALDVGNTNIVFGVYPNHQDAIIGPWRLHTDRDRTADEHGVLIKALLEHNGLHLSDVKHVALSSVVPTMNDTLVELSQRYFGVQPFIVTPHVQLGISIHYSPLSDVGADRLCNAVGAFARYGGPAIVVDFGTATTFDVIAPNGDYLGGAILPGIGISMDALFRQASRLFRVEFVAPPKAVGTNTVHAIQSGLVFGYAGQTDAMVERIRSEIGQNARVIATGGLAELIHSASRTIEIVDQLVTLDGLRILFERNKPDDSS</sequence>
<evidence type="ECO:0000256" key="14">
    <source>
        <dbReference type="ARBA" id="ARBA00038036"/>
    </source>
</evidence>
<feature type="binding site" evidence="16">
    <location>
        <begin position="109"/>
        <end position="112"/>
    </location>
    <ligand>
        <name>substrate</name>
    </ligand>
</feature>
<dbReference type="NCBIfam" id="TIGR00671">
    <property type="entry name" value="baf"/>
    <property type="match status" value="1"/>
</dbReference>
<dbReference type="KEGG" id="ccz:CCALI_00680"/>
<dbReference type="Pfam" id="PF03309">
    <property type="entry name" value="Pan_kinase"/>
    <property type="match status" value="1"/>
</dbReference>
<dbReference type="PANTHER" id="PTHR34265:SF1">
    <property type="entry name" value="TYPE III PANTOTHENATE KINASE"/>
    <property type="match status" value="1"/>
</dbReference>
<dbReference type="EMBL" id="HF951689">
    <property type="protein sequence ID" value="CCW34505.1"/>
    <property type="molecule type" value="Genomic_DNA"/>
</dbReference>
<evidence type="ECO:0000256" key="15">
    <source>
        <dbReference type="ARBA" id="ARBA00040883"/>
    </source>
</evidence>
<dbReference type="GO" id="GO:0005737">
    <property type="term" value="C:cytoplasm"/>
    <property type="evidence" value="ECO:0007669"/>
    <property type="project" value="UniProtKB-SubCell"/>
</dbReference>
<evidence type="ECO:0000256" key="10">
    <source>
        <dbReference type="ARBA" id="ARBA00022777"/>
    </source>
</evidence>
<keyword evidence="9 16" id="KW-0547">Nucleotide-binding</keyword>
<feature type="binding site" evidence="16">
    <location>
        <begin position="6"/>
        <end position="13"/>
    </location>
    <ligand>
        <name>ATP</name>
        <dbReference type="ChEBI" id="CHEBI:30616"/>
    </ligand>
</feature>
<evidence type="ECO:0000256" key="12">
    <source>
        <dbReference type="ARBA" id="ARBA00022958"/>
    </source>
</evidence>
<reference evidence="18" key="1">
    <citation type="submission" date="2013-03" db="EMBL/GenBank/DDBJ databases">
        <title>Genome sequence of Chthonomonas calidirosea, the first sequenced genome from the Armatimonadetes phylum (formally candidate division OP10).</title>
        <authorList>
            <person name="Lee K.C.Y."/>
            <person name="Morgan X.C."/>
            <person name="Dunfield P.F."/>
            <person name="Tamas I."/>
            <person name="Houghton K.M."/>
            <person name="Vyssotski M."/>
            <person name="Ryan J.L.J."/>
            <person name="Lagutin K."/>
            <person name="McDonald I.R."/>
            <person name="Stott M.B."/>
        </authorList>
    </citation>
    <scope>NUCLEOTIDE SEQUENCE [LARGE SCALE GENOMIC DNA]</scope>
    <source>
        <strain evidence="18">DSM 23976 / ICMP 18418 / T49</strain>
    </source>
</reference>
<comment type="cofactor">
    <cofactor evidence="2">
        <name>K(+)</name>
        <dbReference type="ChEBI" id="CHEBI:29103"/>
    </cofactor>
</comment>
<gene>
    <name evidence="16" type="primary">coaX</name>
    <name evidence="17" type="ORF">CCALI_00680</name>
</gene>
<dbReference type="GO" id="GO:0005524">
    <property type="term" value="F:ATP binding"/>
    <property type="evidence" value="ECO:0007669"/>
    <property type="project" value="UniProtKB-UniRule"/>
</dbReference>
<evidence type="ECO:0000256" key="11">
    <source>
        <dbReference type="ARBA" id="ARBA00022840"/>
    </source>
</evidence>
<dbReference type="AlphaFoldDB" id="S0ETK7"/>
<keyword evidence="18" id="KW-1185">Reference proteome</keyword>
<dbReference type="InterPro" id="IPR004619">
    <property type="entry name" value="Type_III_PanK"/>
</dbReference>
<evidence type="ECO:0000256" key="13">
    <source>
        <dbReference type="ARBA" id="ARBA00022993"/>
    </source>
</evidence>
<feature type="binding site" evidence="16">
    <location>
        <position position="131"/>
    </location>
    <ligand>
        <name>K(+)</name>
        <dbReference type="ChEBI" id="CHEBI:29103"/>
    </ligand>
</feature>
<dbReference type="Proteomes" id="UP000014227">
    <property type="component" value="Chromosome I"/>
</dbReference>
<dbReference type="GO" id="GO:0046872">
    <property type="term" value="F:metal ion binding"/>
    <property type="evidence" value="ECO:0007669"/>
    <property type="project" value="UniProtKB-KW"/>
</dbReference>
<comment type="subcellular location">
    <subcellularLocation>
        <location evidence="3 16">Cytoplasm</location>
    </subcellularLocation>
</comment>
<evidence type="ECO:0000256" key="7">
    <source>
        <dbReference type="ARBA" id="ARBA00022490"/>
    </source>
</evidence>
<dbReference type="GO" id="GO:0015937">
    <property type="term" value="P:coenzyme A biosynthetic process"/>
    <property type="evidence" value="ECO:0007669"/>
    <property type="project" value="UniProtKB-UniRule"/>
</dbReference>
<evidence type="ECO:0000256" key="4">
    <source>
        <dbReference type="ARBA" id="ARBA00005225"/>
    </source>
</evidence>
<name>S0ETK7_CHTCT</name>